<feature type="compositionally biased region" description="Low complexity" evidence="3">
    <location>
        <begin position="325"/>
        <end position="335"/>
    </location>
</feature>
<dbReference type="GO" id="GO:0005634">
    <property type="term" value="C:nucleus"/>
    <property type="evidence" value="ECO:0007669"/>
    <property type="project" value="TreeGrafter"/>
</dbReference>
<sequence>MENGRNTNLRSLVRPVSPLSRWQKPPLPIDTADDYDDGDEIRRRGGFDHKRLDRRSRSRSPALFSSVHLASSGPTSGVEIQPSEETRRIIVRRPLQDPKDDVEDYTEKQSKSKPNDYSRPNNDDNKRRLRDEQSKKLMPRPIPFKNRPVPITVPSGIDRENTCPMLLRLFYSTNARHYSLSDYNKRRTPENEIQFNTWIDATLAELADEVRNVVPIARRRGTRMHFAIVYPDSRGTYGRRQLGVVITGYGSNSIELDNNSTDTTTNRNNNIQRPFNLIDDSSVTLLSKKFQIGDYVDCAIVEYTPGSLGGWSSGRRPLGPPPPSTTTTGSDPRGSTLEEARMI</sequence>
<dbReference type="Proteomes" id="UP000008854">
    <property type="component" value="Unassembled WGS sequence"/>
</dbReference>
<reference evidence="5" key="2">
    <citation type="submission" date="2019-11" db="UniProtKB">
        <authorList>
            <consortium name="WormBaseParasite"/>
        </authorList>
    </citation>
    <scope>IDENTIFICATION</scope>
    <source>
        <strain evidence="5">Puerto Rican</strain>
    </source>
</reference>
<reference evidence="4" key="1">
    <citation type="journal article" date="2012" name="PLoS Negl. Trop. Dis.">
        <title>A systematically improved high quality genome and transcriptome of the human blood fluke Schistosoma mansoni.</title>
        <authorList>
            <person name="Protasio A.V."/>
            <person name="Tsai I.J."/>
            <person name="Babbage A."/>
            <person name="Nichol S."/>
            <person name="Hunt M."/>
            <person name="Aslett M.A."/>
            <person name="De Silva N."/>
            <person name="Velarde G.S."/>
            <person name="Anderson T.J."/>
            <person name="Clark R.C."/>
            <person name="Davidson C."/>
            <person name="Dillon G.P."/>
            <person name="Holroyd N.E."/>
            <person name="LoVerde P.T."/>
            <person name="Lloyd C."/>
            <person name="McQuillan J."/>
            <person name="Oliveira G."/>
            <person name="Otto T.D."/>
            <person name="Parker-Manuel S.J."/>
            <person name="Quail M.A."/>
            <person name="Wilson R.A."/>
            <person name="Zerlotini A."/>
            <person name="Dunne D.W."/>
            <person name="Berriman M."/>
        </authorList>
    </citation>
    <scope>NUCLEOTIDE SEQUENCE [LARGE SCALE GENOMIC DNA]</scope>
    <source>
        <strain evidence="4">Puerto Rican</strain>
    </source>
</reference>
<feature type="compositionally biased region" description="Basic and acidic residues" evidence="3">
    <location>
        <begin position="84"/>
        <end position="135"/>
    </location>
</feature>
<dbReference type="InterPro" id="IPR042534">
    <property type="entry name" value="SAP18_sf"/>
</dbReference>
<organism evidence="4 5">
    <name type="scientific">Schistosoma mansoni</name>
    <name type="common">Blood fluke</name>
    <dbReference type="NCBI Taxonomy" id="6183"/>
    <lineage>
        <taxon>Eukaryota</taxon>
        <taxon>Metazoa</taxon>
        <taxon>Spiralia</taxon>
        <taxon>Lophotrochozoa</taxon>
        <taxon>Platyhelminthes</taxon>
        <taxon>Trematoda</taxon>
        <taxon>Digenea</taxon>
        <taxon>Strigeidida</taxon>
        <taxon>Schistosomatoidea</taxon>
        <taxon>Schistosomatidae</taxon>
        <taxon>Schistosoma</taxon>
    </lineage>
</organism>
<dbReference type="STRING" id="6183.A0A5K4F6Y3"/>
<evidence type="ECO:0000256" key="1">
    <source>
        <dbReference type="ARBA" id="ARBA00009143"/>
    </source>
</evidence>
<dbReference type="PANTHER" id="PTHR13082">
    <property type="entry name" value="SAP18"/>
    <property type="match status" value="1"/>
</dbReference>
<dbReference type="PANTHER" id="PTHR13082:SF0">
    <property type="entry name" value="HISTONE DEACETYLASE COMPLEX SUBUNIT SAP18"/>
    <property type="match status" value="1"/>
</dbReference>
<dbReference type="Gene3D" id="3.10.20.550">
    <property type="entry name" value="ASAP complex, SAP18 subunit"/>
    <property type="match status" value="1"/>
</dbReference>
<feature type="compositionally biased region" description="Polar residues" evidence="3">
    <location>
        <begin position="1"/>
        <end position="10"/>
    </location>
</feature>
<dbReference type="ExpressionAtlas" id="A0A5K4F6Y3">
    <property type="expression patterns" value="baseline"/>
</dbReference>
<feature type="region of interest" description="Disordered" evidence="3">
    <location>
        <begin position="310"/>
        <end position="343"/>
    </location>
</feature>
<comment type="similarity">
    <text evidence="1">Belongs to the SAP18 family.</text>
</comment>
<evidence type="ECO:0000313" key="5">
    <source>
        <dbReference type="WBParaSite" id="Smp_330000.1"/>
    </source>
</evidence>
<accession>A0A5K4F6Y3</accession>
<dbReference type="GO" id="GO:0003714">
    <property type="term" value="F:transcription corepressor activity"/>
    <property type="evidence" value="ECO:0007669"/>
    <property type="project" value="TreeGrafter"/>
</dbReference>
<protein>
    <recommendedName>
        <fullName evidence="2">18 kDa Sin3-associated polypeptide</fullName>
    </recommendedName>
</protein>
<name>A0A5K4F6Y3_SCHMA</name>
<keyword evidence="4" id="KW-1185">Reference proteome</keyword>
<dbReference type="WBParaSite" id="Smp_330000.1">
    <property type="protein sequence ID" value="Smp_330000.1"/>
    <property type="gene ID" value="Smp_330000"/>
</dbReference>
<dbReference type="InterPro" id="IPR010516">
    <property type="entry name" value="SAP18"/>
</dbReference>
<evidence type="ECO:0000256" key="2">
    <source>
        <dbReference type="ARBA" id="ARBA00030511"/>
    </source>
</evidence>
<feature type="region of interest" description="Disordered" evidence="3">
    <location>
        <begin position="1"/>
        <end position="155"/>
    </location>
</feature>
<dbReference type="AlphaFoldDB" id="A0A5K4F6Y3"/>
<proteinExistence type="inferred from homology"/>
<evidence type="ECO:0000256" key="3">
    <source>
        <dbReference type="SAM" id="MobiDB-lite"/>
    </source>
</evidence>
<dbReference type="Pfam" id="PF06487">
    <property type="entry name" value="SAP18"/>
    <property type="match status" value="1"/>
</dbReference>
<evidence type="ECO:0000313" key="4">
    <source>
        <dbReference type="Proteomes" id="UP000008854"/>
    </source>
</evidence>
<dbReference type="InParanoid" id="A0A5K4F6Y3"/>
<feature type="compositionally biased region" description="Basic and acidic residues" evidence="3">
    <location>
        <begin position="40"/>
        <end position="51"/>
    </location>
</feature>